<name>A0ABT6C3G5_9MICO</name>
<accession>A0ABT6C3G5</accession>
<proteinExistence type="predicted"/>
<feature type="region of interest" description="Disordered" evidence="1">
    <location>
        <begin position="17"/>
        <end position="42"/>
    </location>
</feature>
<sequence>MDPDPDVRRTAELVERLQRSLSPARRASATEEANDPERRRWTYLPGQRPGLPLAELDADQHALVMELLEALESGEGRLAVGAVEVERVRRTLAGAQPRPGDDRYWLRLIGSPGPQPWGWRVNGHHLAVHVLVVDGECSVTPHFIGSEPATLPSGTAWPGRRLLGPEEDLAHDLLASFEPDRRARAVASDRAPRDILTGADPVADPSVLPPGLIRRDMTGDQRALLDALVRRYLARAPRSRARAAWAAAEDEGLDRLAFAWAGSSVPGVGRYYCIHGPTLLIEYDNTQDDANHAHSVWRDLTLDWGEDLLRRHRASSH</sequence>
<dbReference type="EMBL" id="JAROAV010000010">
    <property type="protein sequence ID" value="MDF8263333.1"/>
    <property type="molecule type" value="Genomic_DNA"/>
</dbReference>
<comment type="caution">
    <text evidence="2">The sequence shown here is derived from an EMBL/GenBank/DDBJ whole genome shotgun (WGS) entry which is preliminary data.</text>
</comment>
<evidence type="ECO:0000256" key="1">
    <source>
        <dbReference type="SAM" id="MobiDB-lite"/>
    </source>
</evidence>
<organism evidence="2 3">
    <name type="scientific">Luteipulveratus flavus</name>
    <dbReference type="NCBI Taxonomy" id="3031728"/>
    <lineage>
        <taxon>Bacteria</taxon>
        <taxon>Bacillati</taxon>
        <taxon>Actinomycetota</taxon>
        <taxon>Actinomycetes</taxon>
        <taxon>Micrococcales</taxon>
        <taxon>Dermacoccaceae</taxon>
        <taxon>Luteipulveratus</taxon>
    </lineage>
</organism>
<evidence type="ECO:0000313" key="2">
    <source>
        <dbReference type="EMBL" id="MDF8263333.1"/>
    </source>
</evidence>
<dbReference type="PANTHER" id="PTHR37489">
    <property type="entry name" value="DUF3500 DOMAIN-CONTAINING PROTEIN"/>
    <property type="match status" value="1"/>
</dbReference>
<protein>
    <submittedName>
        <fullName evidence="2">DUF3500 domain-containing protein</fullName>
    </submittedName>
</protein>
<dbReference type="PANTHER" id="PTHR37489:SF1">
    <property type="entry name" value="DUF3500 DOMAIN-CONTAINING PROTEIN"/>
    <property type="match status" value="1"/>
</dbReference>
<dbReference type="Pfam" id="PF12006">
    <property type="entry name" value="DUF3500"/>
    <property type="match status" value="1"/>
</dbReference>
<keyword evidence="3" id="KW-1185">Reference proteome</keyword>
<dbReference type="Proteomes" id="UP001528912">
    <property type="component" value="Unassembled WGS sequence"/>
</dbReference>
<gene>
    <name evidence="2" type="ORF">P4R38_03605</name>
</gene>
<dbReference type="InterPro" id="IPR021889">
    <property type="entry name" value="DUF3500"/>
</dbReference>
<evidence type="ECO:0000313" key="3">
    <source>
        <dbReference type="Proteomes" id="UP001528912"/>
    </source>
</evidence>
<reference evidence="2 3" key="1">
    <citation type="submission" date="2023-03" db="EMBL/GenBank/DDBJ databases">
        <title>YIM 133296 draft genome.</title>
        <authorList>
            <person name="Xiong L."/>
        </authorList>
    </citation>
    <scope>NUCLEOTIDE SEQUENCE [LARGE SCALE GENOMIC DNA]</scope>
    <source>
        <strain evidence="2 3">YIM 133296</strain>
    </source>
</reference>
<dbReference type="RefSeq" id="WP_277191084.1">
    <property type="nucleotide sequence ID" value="NZ_JAROAV010000010.1"/>
</dbReference>